<name>A0A178D7A2_9EURO</name>
<evidence type="ECO:0000313" key="6">
    <source>
        <dbReference type="Proteomes" id="UP000185904"/>
    </source>
</evidence>
<dbReference type="PRINTS" id="PR00081">
    <property type="entry name" value="GDHRDH"/>
</dbReference>
<dbReference type="RefSeq" id="XP_022503021.1">
    <property type="nucleotide sequence ID" value="XM_022641146.1"/>
</dbReference>
<evidence type="ECO:0000256" key="2">
    <source>
        <dbReference type="ARBA" id="ARBA00022857"/>
    </source>
</evidence>
<dbReference type="EMBL" id="LVCJ01000012">
    <property type="protein sequence ID" value="OAL38009.1"/>
    <property type="molecule type" value="Genomic_DNA"/>
</dbReference>
<reference evidence="5 6" key="1">
    <citation type="submission" date="2016-03" db="EMBL/GenBank/DDBJ databases">
        <title>The draft genome sequence of Fonsecaea nubica causative agent of cutaneous subcutaneous infection in human host.</title>
        <authorList>
            <person name="Costa F."/>
            <person name="Sybren D.H."/>
            <person name="Raittz R.T."/>
            <person name="Weiss V.A."/>
            <person name="Leao A.C."/>
            <person name="Gomes R."/>
            <person name="De Souza E.M."/>
            <person name="Pedrosa F.O."/>
            <person name="Steffens M.B."/>
            <person name="Bombassaro A."/>
            <person name="Tadra-Sfeir M.Z."/>
            <person name="Moreno L.F."/>
            <person name="Najafzadeh M.J."/>
            <person name="Felipe M.S."/>
            <person name="Teixeira M."/>
            <person name="Sun J."/>
            <person name="Xi L."/>
            <person name="Castro M.A."/>
            <person name="Vicente V.A."/>
        </authorList>
    </citation>
    <scope>NUCLEOTIDE SEQUENCE [LARGE SCALE GENOMIC DNA]</scope>
    <source>
        <strain evidence="5 6">CBS 269.64</strain>
    </source>
</reference>
<dbReference type="PANTHER" id="PTHR43618">
    <property type="entry name" value="7-ALPHA-HYDROXYSTEROID DEHYDROGENASE"/>
    <property type="match status" value="1"/>
</dbReference>
<dbReference type="GeneID" id="34586265"/>
<evidence type="ECO:0000256" key="1">
    <source>
        <dbReference type="ARBA" id="ARBA00006484"/>
    </source>
</evidence>
<dbReference type="PANTHER" id="PTHR43618:SF4">
    <property type="entry name" value="SHORT CHAIN DEHYDROGENASE_REDUCTASE FAMILY (AFU_ORTHOLOGUE AFUA_7G04540)"/>
    <property type="match status" value="1"/>
</dbReference>
<dbReference type="Proteomes" id="UP000185904">
    <property type="component" value="Unassembled WGS sequence"/>
</dbReference>
<dbReference type="Gene3D" id="3.40.50.720">
    <property type="entry name" value="NAD(P)-binding Rossmann-like Domain"/>
    <property type="match status" value="1"/>
</dbReference>
<dbReference type="InterPro" id="IPR020904">
    <property type="entry name" value="Sc_DH/Rdtase_CS"/>
</dbReference>
<accession>A0A178D7A2</accession>
<keyword evidence="3" id="KW-0560">Oxidoreductase</keyword>
<evidence type="ECO:0000256" key="4">
    <source>
        <dbReference type="SAM" id="MobiDB-lite"/>
    </source>
</evidence>
<dbReference type="Pfam" id="PF13561">
    <property type="entry name" value="adh_short_C2"/>
    <property type="match status" value="1"/>
</dbReference>
<keyword evidence="6" id="KW-1185">Reference proteome</keyword>
<gene>
    <name evidence="5" type="ORF">AYO20_02842</name>
</gene>
<comment type="caution">
    <text evidence="5">The sequence shown here is derived from an EMBL/GenBank/DDBJ whole genome shotgun (WGS) entry which is preliminary data.</text>
</comment>
<evidence type="ECO:0000256" key="3">
    <source>
        <dbReference type="ARBA" id="ARBA00023002"/>
    </source>
</evidence>
<proteinExistence type="inferred from homology"/>
<keyword evidence="2" id="KW-0521">NADP</keyword>
<dbReference type="InterPro" id="IPR036291">
    <property type="entry name" value="NAD(P)-bd_dom_sf"/>
</dbReference>
<evidence type="ECO:0000313" key="5">
    <source>
        <dbReference type="EMBL" id="OAL38009.1"/>
    </source>
</evidence>
<dbReference type="GO" id="GO:0016491">
    <property type="term" value="F:oxidoreductase activity"/>
    <property type="evidence" value="ECO:0007669"/>
    <property type="project" value="UniProtKB-KW"/>
</dbReference>
<protein>
    <recommendedName>
        <fullName evidence="7">Gluconate 5-dehydrogenase</fullName>
    </recommendedName>
</protein>
<feature type="region of interest" description="Disordered" evidence="4">
    <location>
        <begin position="1"/>
        <end position="21"/>
    </location>
</feature>
<sequence length="333" mass="35238">MEKGAGGLVRAHGPKDGEQRATMNAPFRDASSHPLRMSSLSVADLFGVKGRVALVSGGCSGLGLMIAKGLVSNGAKVYVTALPTDDIETVVAELNDMGQSSGGKAVGFASDVSSKEGIAAVAKKLEKHETHLDILCSNAGIRRDPPKMCDVKTASLDELQESLWSSRHSDWDDTFRVNVTAHYFLSVALLKLLVAASNLDIGNGRRGRDEGRGVMIITSSCASMHNCTNVDLTSYAASKAAIDHLVALLASKFARWYVRVNAINPGFVPSKMNPVEEGDNQFAELFKAMPAARIGKLEDIAGAVLYLSSQAGAYVDGRCLCVDGGRILLANGQ</sequence>
<dbReference type="InterPro" id="IPR002347">
    <property type="entry name" value="SDR_fam"/>
</dbReference>
<dbReference type="OrthoDB" id="2898618at2759"/>
<organism evidence="5 6">
    <name type="scientific">Fonsecaea nubica</name>
    <dbReference type="NCBI Taxonomy" id="856822"/>
    <lineage>
        <taxon>Eukaryota</taxon>
        <taxon>Fungi</taxon>
        <taxon>Dikarya</taxon>
        <taxon>Ascomycota</taxon>
        <taxon>Pezizomycotina</taxon>
        <taxon>Eurotiomycetes</taxon>
        <taxon>Chaetothyriomycetidae</taxon>
        <taxon>Chaetothyriales</taxon>
        <taxon>Herpotrichiellaceae</taxon>
        <taxon>Fonsecaea</taxon>
    </lineage>
</organism>
<dbReference type="InterPro" id="IPR052178">
    <property type="entry name" value="Sec_Metab_Biosynth_SDR"/>
</dbReference>
<evidence type="ECO:0008006" key="7">
    <source>
        <dbReference type="Google" id="ProtNLM"/>
    </source>
</evidence>
<dbReference type="AlphaFoldDB" id="A0A178D7A2"/>
<dbReference type="PROSITE" id="PS00061">
    <property type="entry name" value="ADH_SHORT"/>
    <property type="match status" value="1"/>
</dbReference>
<dbReference type="SUPFAM" id="SSF51735">
    <property type="entry name" value="NAD(P)-binding Rossmann-fold domains"/>
    <property type="match status" value="1"/>
</dbReference>
<comment type="similarity">
    <text evidence="1">Belongs to the short-chain dehydrogenases/reductases (SDR) family.</text>
</comment>